<evidence type="ECO:0000313" key="4">
    <source>
        <dbReference type="Proteomes" id="UP001470230"/>
    </source>
</evidence>
<proteinExistence type="predicted"/>
<feature type="compositionally biased region" description="Polar residues" evidence="2">
    <location>
        <begin position="1868"/>
        <end position="1888"/>
    </location>
</feature>
<evidence type="ECO:0000256" key="1">
    <source>
        <dbReference type="SAM" id="Coils"/>
    </source>
</evidence>
<comment type="caution">
    <text evidence="3">The sequence shown here is derived from an EMBL/GenBank/DDBJ whole genome shotgun (WGS) entry which is preliminary data.</text>
</comment>
<feature type="compositionally biased region" description="Polar residues" evidence="2">
    <location>
        <begin position="1842"/>
        <end position="1855"/>
    </location>
</feature>
<feature type="region of interest" description="Disordered" evidence="2">
    <location>
        <begin position="1818"/>
        <end position="1888"/>
    </location>
</feature>
<reference evidence="3 4" key="1">
    <citation type="submission" date="2024-04" db="EMBL/GenBank/DDBJ databases">
        <title>Tritrichomonas musculus Genome.</title>
        <authorList>
            <person name="Alves-Ferreira E."/>
            <person name="Grigg M."/>
            <person name="Lorenzi H."/>
            <person name="Galac M."/>
        </authorList>
    </citation>
    <scope>NUCLEOTIDE SEQUENCE [LARGE SCALE GENOMIC DNA]</scope>
    <source>
        <strain evidence="3 4">EAF2021</strain>
    </source>
</reference>
<gene>
    <name evidence="3" type="ORF">M9Y10_025424</name>
</gene>
<accession>A0ABR2H9F8</accession>
<name>A0ABR2H9F8_9EUKA</name>
<feature type="compositionally biased region" description="Basic residues" evidence="2">
    <location>
        <begin position="1945"/>
        <end position="1954"/>
    </location>
</feature>
<dbReference type="Proteomes" id="UP001470230">
    <property type="component" value="Unassembled WGS sequence"/>
</dbReference>
<protein>
    <submittedName>
        <fullName evidence="3">Uncharacterized protein</fullName>
    </submittedName>
</protein>
<feature type="compositionally biased region" description="Acidic residues" evidence="2">
    <location>
        <begin position="1856"/>
        <end position="1867"/>
    </location>
</feature>
<evidence type="ECO:0000313" key="3">
    <source>
        <dbReference type="EMBL" id="KAK8842566.1"/>
    </source>
</evidence>
<sequence>MEDPEIDWNEIQKEYDNEIASKISKFTGNEFSSYKSDFPDHIDLKESIQKQFNSFIEQFKSFVPAFEPHFYSDKIQNDFNREVSSKLFSNIVGFYQKLIERTKWRNKKVINRLNSEYCYPKYTSEFDMYLKSSTSLLQTCNEAIFSLQTPETDARYIELALRYDLLKYNENFAINNLYQTFKHFPLIRRREILTIASNRFIEDTEYEMNGHLLPKLIKDKNSLIPELKRLSDHMKIKFDIDSHDGQLFCYLCEKLYIQCSSMPFTIENTTDDIPLVSDPILLDRLNYDFINEITVDPGIKSSFDILVSPSDKKLTKLMEKFDNKALKILSTDKVTALLRLQFSRNKTLFQSIIQSLQTLSELREEILNLNLTEEQEKERDKEKDKEKEKEQNKKPDQTQITMPIRSPDQVANSANMADPDSKLLSEEELQKLNQKKGRSIKKNLIKKDKKKEPEVKKELNFIEMQYSIFRKEILAAGSMIKSSTTDILDNESLLELLLDLFDQYYKLKLLVIHSLIEINRNLPPLYLIEDNIPSNFRFDVKSIAFKFIELRPTLLCGVHNSCLTPLRLSVDILEKMSTSIRTMINFQIFSHNYFMNTNRDMFPFFEFPGIKTPYQGTKEEFPYSFGEFFFCLSKIPDFVAISFRIASELCTSLSVKALKFESYFLYATWEQLLIEMTKLFNQFEPESFQFNMKMSNSVSQIMTSRYLNDLHFIHEQIEKQDKEKQLSYAMKIRELANLTILLRTYLIQTDSILPTFKRQANEIAKSDYNSLIDLAYGEYDFTTINEDWQSDELLKIIRSQKNFYLSLLIAVRYNNFADDSIFVHKFFELDNHGSGFNSRPTKAMLQRQQILRSLPNILFYEPKLFNPQNYTSIFCDVSHITKDVVFNTELIAGYYMPFCIKSEIAFICGYERNFLKHYSSTDVFELEATYEVNSILSKDNKLNLFYSPTHYQCLSISNNSIRDLHQVLRFAAIRLQMNEWIRHDSHVTQTRAKTIENIYSENLLFTSPFFSRINIEINRNPQAREIDFSVQYFEIERTTYICKQFLTTLSIYESTILPEEKPATFITTISQPAISYTLDSIKSYICDIISPPKGRPTFMTPSLYVQKCMDQFWYQCNDQFRSDFLAALSTTEQKVEDAIIGLNGTQSAFNAYSYAIDWLRLSFLRLGYFHLINFHDPSKVSFKNAIMQLNKESFSKGKSLYESNVNIISTARIGARPKVGTIETAIVKEKTTVLLEIMETMFYNEMKRIIIGQHKKQIELIDEAFSAPNQMLKPDCYEKVMKINSVHTNYLPTISSIEEQFGQELGYAHTRFCHSVYRMISLASKKCELDQEQISNSNVPVSCKNMRIIDLKDIEEELKSISEMLYGFLSAGKKQLLKTWSGYLSNVLREYRSHSELQIFLNMYITLFKSNYNDTINFKLAMRVTDLLNTLASLRDKERYCNREQIRFERRVTNEIRAEFDLLLSDLAEEIRKAKYKFVEKKNHIFNHAFTAIDRFKENPEFINDTTAKNPKYSLELLNAPIEIRDPDRRTLIKVQVQQRKIKREQRRKIKKLHEENRRLEREANQNQDEENENTINDDNNEDSYSSSSLNSENDEFDDDGRKLRKEKNIQLEMEKIRAEIDELQIIRKKLRVYNSLSSIGFINIYQRMINKVAEEKKGYSAKLLHNHRLFEEEMVKITDELRCAYNMLTSVEIDIETLKNDIEIAKEKNVKLIHWRETNLRKSGEIQKELKLLTSQNSGNVNVTQLLKKISEKQDELEMLEYENQKLDEDIYYEVREPMMQLDLMRHEITRRRAQQAQEIQQLQYELQQQMELQDNQDELEHTENSQVRFTLPKSPRTIHSESSTSAHNQSDNQPDIEEEEEENYDNEQSVSQLASSRSISQRGLSKMQTLQKENEILREKNESIRKQIQELEDQLKTAPKTLLPDTTELMTFRQPTPASARPRSTKQSKKTIVRPGIGRAFVGSGRPQTSRL</sequence>
<feature type="compositionally biased region" description="Basic and acidic residues" evidence="2">
    <location>
        <begin position="1553"/>
        <end position="1564"/>
    </location>
</feature>
<feature type="compositionally biased region" description="Low complexity" evidence="2">
    <location>
        <begin position="1574"/>
        <end position="1592"/>
    </location>
</feature>
<feature type="coiled-coil region" evidence="1">
    <location>
        <begin position="1744"/>
        <end position="1814"/>
    </location>
</feature>
<dbReference type="EMBL" id="JAPFFF010000037">
    <property type="protein sequence ID" value="KAK8842566.1"/>
    <property type="molecule type" value="Genomic_DNA"/>
</dbReference>
<feature type="coiled-coil region" evidence="1">
    <location>
        <begin position="1889"/>
        <end position="1923"/>
    </location>
</feature>
<evidence type="ECO:0000256" key="2">
    <source>
        <dbReference type="SAM" id="MobiDB-lite"/>
    </source>
</evidence>
<feature type="region of interest" description="Disordered" evidence="2">
    <location>
        <begin position="1545"/>
        <end position="1602"/>
    </location>
</feature>
<feature type="region of interest" description="Disordered" evidence="2">
    <location>
        <begin position="1933"/>
        <end position="1974"/>
    </location>
</feature>
<organism evidence="3 4">
    <name type="scientific">Tritrichomonas musculus</name>
    <dbReference type="NCBI Taxonomy" id="1915356"/>
    <lineage>
        <taxon>Eukaryota</taxon>
        <taxon>Metamonada</taxon>
        <taxon>Parabasalia</taxon>
        <taxon>Tritrichomonadida</taxon>
        <taxon>Tritrichomonadidae</taxon>
        <taxon>Tritrichomonas</taxon>
    </lineage>
</organism>
<feature type="compositionally biased region" description="Basic and acidic residues" evidence="2">
    <location>
        <begin position="374"/>
        <end position="396"/>
    </location>
</feature>
<keyword evidence="4" id="KW-1185">Reference proteome</keyword>
<keyword evidence="1" id="KW-0175">Coiled coil</keyword>
<feature type="region of interest" description="Disordered" evidence="2">
    <location>
        <begin position="373"/>
        <end position="423"/>
    </location>
</feature>